<comment type="caution">
    <text evidence="2">The sequence shown here is derived from an EMBL/GenBank/DDBJ whole genome shotgun (WGS) entry which is preliminary data.</text>
</comment>
<name>A0A8X6PKH4_NEPPI</name>
<protein>
    <submittedName>
        <fullName evidence="2">Uncharacterized protein</fullName>
    </submittedName>
</protein>
<accession>A0A8X6PKH4</accession>
<sequence>MERDVKIIKKFRSHTPRVTKSVFVPSFHSYTRPRFQRAQKKGLESIQTEGILLQERLSERVIVRTKSQSLVVPLLSALLWFRRSVTCVGFSDTTLLLESAFSPCREKMPVSCRGMCE</sequence>
<keyword evidence="3" id="KW-1185">Reference proteome</keyword>
<dbReference type="EMBL" id="BMAW01022042">
    <property type="protein sequence ID" value="GFT75957.1"/>
    <property type="molecule type" value="Genomic_DNA"/>
</dbReference>
<evidence type="ECO:0000313" key="2">
    <source>
        <dbReference type="EMBL" id="GFT75957.1"/>
    </source>
</evidence>
<dbReference type="Proteomes" id="UP000887013">
    <property type="component" value="Unassembled WGS sequence"/>
</dbReference>
<evidence type="ECO:0000313" key="3">
    <source>
        <dbReference type="Proteomes" id="UP000887013"/>
    </source>
</evidence>
<dbReference type="EMBL" id="BMAW01007240">
    <property type="protein sequence ID" value="GFT02937.1"/>
    <property type="molecule type" value="Genomic_DNA"/>
</dbReference>
<proteinExistence type="predicted"/>
<dbReference type="AlphaFoldDB" id="A0A8X6PKH4"/>
<reference evidence="2" key="1">
    <citation type="submission" date="2020-08" db="EMBL/GenBank/DDBJ databases">
        <title>Multicomponent nature underlies the extraordinary mechanical properties of spider dragline silk.</title>
        <authorList>
            <person name="Kono N."/>
            <person name="Nakamura H."/>
            <person name="Mori M."/>
            <person name="Yoshida Y."/>
            <person name="Ohtoshi R."/>
            <person name="Malay A.D."/>
            <person name="Moran D.A.P."/>
            <person name="Tomita M."/>
            <person name="Numata K."/>
            <person name="Arakawa K."/>
        </authorList>
    </citation>
    <scope>NUCLEOTIDE SEQUENCE</scope>
</reference>
<evidence type="ECO:0000313" key="1">
    <source>
        <dbReference type="EMBL" id="GFT02937.1"/>
    </source>
</evidence>
<gene>
    <name evidence="2" type="ORF">NPIL_231651</name>
    <name evidence="1" type="ORF">NPIL_2651</name>
</gene>
<organism evidence="2 3">
    <name type="scientific">Nephila pilipes</name>
    <name type="common">Giant wood spider</name>
    <name type="synonym">Nephila maculata</name>
    <dbReference type="NCBI Taxonomy" id="299642"/>
    <lineage>
        <taxon>Eukaryota</taxon>
        <taxon>Metazoa</taxon>
        <taxon>Ecdysozoa</taxon>
        <taxon>Arthropoda</taxon>
        <taxon>Chelicerata</taxon>
        <taxon>Arachnida</taxon>
        <taxon>Araneae</taxon>
        <taxon>Araneomorphae</taxon>
        <taxon>Entelegynae</taxon>
        <taxon>Araneoidea</taxon>
        <taxon>Nephilidae</taxon>
        <taxon>Nephila</taxon>
    </lineage>
</organism>